<dbReference type="InParanoid" id="Q5BDS2"/>
<accession>Q5BDS2</accession>
<gene>
    <name evidence="1" type="ORF">ANIA_01308</name>
</gene>
<reference evidence="2" key="1">
    <citation type="journal article" date="2005" name="Nature">
        <title>Sequencing of Aspergillus nidulans and comparative analysis with A. fumigatus and A. oryzae.</title>
        <authorList>
            <person name="Galagan J.E."/>
            <person name="Calvo S.E."/>
            <person name="Cuomo C."/>
            <person name="Ma L.J."/>
            <person name="Wortman J.R."/>
            <person name="Batzoglou S."/>
            <person name="Lee S.I."/>
            <person name="Basturkmen M."/>
            <person name="Spevak C.C."/>
            <person name="Clutterbuck J."/>
            <person name="Kapitonov V."/>
            <person name="Jurka J."/>
            <person name="Scazzocchio C."/>
            <person name="Farman M."/>
            <person name="Butler J."/>
            <person name="Purcell S."/>
            <person name="Harris S."/>
            <person name="Braus G.H."/>
            <person name="Draht O."/>
            <person name="Busch S."/>
            <person name="D'Enfert C."/>
            <person name="Bouchier C."/>
            <person name="Goldman G.H."/>
            <person name="Bell-Pedersen D."/>
            <person name="Griffiths-Jones S."/>
            <person name="Doonan J.H."/>
            <person name="Yu J."/>
            <person name="Vienken K."/>
            <person name="Pain A."/>
            <person name="Freitag M."/>
            <person name="Selker E.U."/>
            <person name="Archer D.B."/>
            <person name="Penalva M.A."/>
            <person name="Oakley B.R."/>
            <person name="Momany M."/>
            <person name="Tanaka T."/>
            <person name="Kumagai T."/>
            <person name="Asai K."/>
            <person name="Machida M."/>
            <person name="Nierman W.C."/>
            <person name="Denning D.W."/>
            <person name="Caddick M."/>
            <person name="Hynes M."/>
            <person name="Paoletti M."/>
            <person name="Fischer R."/>
            <person name="Miller B."/>
            <person name="Dyer P."/>
            <person name="Sachs M.S."/>
            <person name="Osmani S.A."/>
            <person name="Birren B.W."/>
        </authorList>
    </citation>
    <scope>NUCLEOTIDE SEQUENCE [LARGE SCALE GENOMIC DNA]</scope>
    <source>
        <strain evidence="2">FGSC A4 / ATCC 38163 / CBS 112.46 / NRRL 194 / M139</strain>
    </source>
</reference>
<dbReference type="EMBL" id="BN001308">
    <property type="protein sequence ID" value="CBF87745.1"/>
    <property type="molecule type" value="Genomic_DNA"/>
</dbReference>
<dbReference type="OrthoDB" id="6612291at2759"/>
<dbReference type="RefSeq" id="XP_658912.1">
    <property type="nucleotide sequence ID" value="XM_653820.1"/>
</dbReference>
<dbReference type="Proteomes" id="UP000000560">
    <property type="component" value="Chromosome VIII"/>
</dbReference>
<dbReference type="HOGENOM" id="CLU_1517848_0_0_1"/>
<sequence length="177" mass="20215">MTVQHVVLSDREIEEIQRAEGQTNLIRQAQESDEADQKLTIRQAFKERFEVYNPVPDRKLIPAEWQPGLSNSTSVGQLAGLVVNAICQEGFGGHFHSCLRPVTLSTYIWRSHVRYRLGRLQTLSTTYASEAVPTCLRSHVTAYVCMCWEQGFLLWCLSSYLSVKGGLDVYRRSIEYK</sequence>
<keyword evidence="2" id="KW-1185">Reference proteome</keyword>
<dbReference type="KEGG" id="ani:ANIA_01308"/>
<dbReference type="eggNOG" id="KOG0254">
    <property type="taxonomic scope" value="Eukaryota"/>
</dbReference>
<proteinExistence type="predicted"/>
<evidence type="ECO:0000313" key="1">
    <source>
        <dbReference type="EMBL" id="CBF87745.1"/>
    </source>
</evidence>
<dbReference type="GeneID" id="2877085"/>
<name>Q5BDS2_EMENI</name>
<protein>
    <submittedName>
        <fullName evidence="1">Uncharacterized protein</fullName>
    </submittedName>
</protein>
<dbReference type="AlphaFoldDB" id="Q5BDS2"/>
<accession>C8VS73</accession>
<dbReference type="OMA" id="AICQEGF"/>
<organism evidence="1 2">
    <name type="scientific">Emericella nidulans (strain FGSC A4 / ATCC 38163 / CBS 112.46 / NRRL 194 / M139)</name>
    <name type="common">Aspergillus nidulans</name>
    <dbReference type="NCBI Taxonomy" id="227321"/>
    <lineage>
        <taxon>Eukaryota</taxon>
        <taxon>Fungi</taxon>
        <taxon>Dikarya</taxon>
        <taxon>Ascomycota</taxon>
        <taxon>Pezizomycotina</taxon>
        <taxon>Eurotiomycetes</taxon>
        <taxon>Eurotiomycetidae</taxon>
        <taxon>Eurotiales</taxon>
        <taxon>Aspergillaceae</taxon>
        <taxon>Aspergillus</taxon>
        <taxon>Aspergillus subgen. Nidulantes</taxon>
    </lineage>
</organism>
<reference evidence="2" key="2">
    <citation type="journal article" date="2009" name="Fungal Genet. Biol.">
        <title>The 2008 update of the Aspergillus nidulans genome annotation: a community effort.</title>
        <authorList>
            <person name="Wortman J.R."/>
            <person name="Gilsenan J.M."/>
            <person name="Joardar V."/>
            <person name="Deegan J."/>
            <person name="Clutterbuck J."/>
            <person name="Andersen M.R."/>
            <person name="Archer D."/>
            <person name="Bencina M."/>
            <person name="Braus G."/>
            <person name="Coutinho P."/>
            <person name="von Dohren H."/>
            <person name="Doonan J."/>
            <person name="Driessen A.J."/>
            <person name="Durek P."/>
            <person name="Espeso E."/>
            <person name="Fekete E."/>
            <person name="Flipphi M."/>
            <person name="Estrada C.G."/>
            <person name="Geysens S."/>
            <person name="Goldman G."/>
            <person name="de Groot P.W."/>
            <person name="Hansen K."/>
            <person name="Harris S.D."/>
            <person name="Heinekamp T."/>
            <person name="Helmstaedt K."/>
            <person name="Henrissat B."/>
            <person name="Hofmann G."/>
            <person name="Homan T."/>
            <person name="Horio T."/>
            <person name="Horiuchi H."/>
            <person name="James S."/>
            <person name="Jones M."/>
            <person name="Karaffa L."/>
            <person name="Karanyi Z."/>
            <person name="Kato M."/>
            <person name="Keller N."/>
            <person name="Kelly D.E."/>
            <person name="Kiel J.A."/>
            <person name="Kim J.M."/>
            <person name="van der Klei I.J."/>
            <person name="Klis F.M."/>
            <person name="Kovalchuk A."/>
            <person name="Krasevec N."/>
            <person name="Kubicek C.P."/>
            <person name="Liu B."/>
            <person name="Maccabe A."/>
            <person name="Meyer V."/>
            <person name="Mirabito P."/>
            <person name="Miskei M."/>
            <person name="Mos M."/>
            <person name="Mullins J."/>
            <person name="Nelson D.R."/>
            <person name="Nielsen J."/>
            <person name="Oakley B.R."/>
            <person name="Osmani S.A."/>
            <person name="Pakula T."/>
            <person name="Paszewski A."/>
            <person name="Paulsen I."/>
            <person name="Pilsyk S."/>
            <person name="Pocsi I."/>
            <person name="Punt P.J."/>
            <person name="Ram A.F."/>
            <person name="Ren Q."/>
            <person name="Robellet X."/>
            <person name="Robson G."/>
            <person name="Seiboth B."/>
            <person name="van Solingen P."/>
            <person name="Specht T."/>
            <person name="Sun J."/>
            <person name="Taheri-Talesh N."/>
            <person name="Takeshita N."/>
            <person name="Ussery D."/>
            <person name="vanKuyk P.A."/>
            <person name="Visser H."/>
            <person name="van de Vondervoort P.J."/>
            <person name="de Vries R.P."/>
            <person name="Walton J."/>
            <person name="Xiang X."/>
            <person name="Xiong Y."/>
            <person name="Zeng A.P."/>
            <person name="Brandt B.W."/>
            <person name="Cornell M.J."/>
            <person name="van den Hondel C.A."/>
            <person name="Visser J."/>
            <person name="Oliver S.G."/>
            <person name="Turner G."/>
        </authorList>
    </citation>
    <scope>GENOME REANNOTATION</scope>
    <source>
        <strain evidence="2">FGSC A4 / ATCC 38163 / CBS 112.46 / NRRL 194 / M139</strain>
    </source>
</reference>
<dbReference type="STRING" id="227321.Q5BDS2"/>
<evidence type="ECO:0000313" key="2">
    <source>
        <dbReference type="Proteomes" id="UP000000560"/>
    </source>
</evidence>